<reference evidence="2 3" key="1">
    <citation type="submission" date="2020-08" db="EMBL/GenBank/DDBJ databases">
        <title>Genomic Encyclopedia of Type Strains, Phase IV (KMG-IV): sequencing the most valuable type-strain genomes for metagenomic binning, comparative biology and taxonomic classification.</title>
        <authorList>
            <person name="Goeker M."/>
        </authorList>
    </citation>
    <scope>NUCLEOTIDE SEQUENCE [LARGE SCALE GENOMIC DNA]</scope>
    <source>
        <strain evidence="2 3">DSM 7465</strain>
    </source>
</reference>
<dbReference type="PANTHER" id="PTHR42685">
    <property type="entry name" value="GERANYLGERANYL DIPHOSPHATE REDUCTASE"/>
    <property type="match status" value="1"/>
</dbReference>
<evidence type="ECO:0000259" key="1">
    <source>
        <dbReference type="Pfam" id="PF01494"/>
    </source>
</evidence>
<dbReference type="AlphaFoldDB" id="A0A840HT88"/>
<gene>
    <name evidence="2" type="ORF">HNQ99_001061</name>
</gene>
<dbReference type="EMBL" id="JACHOV010000003">
    <property type="protein sequence ID" value="MBB4640768.1"/>
    <property type="molecule type" value="Genomic_DNA"/>
</dbReference>
<keyword evidence="3" id="KW-1185">Reference proteome</keyword>
<dbReference type="GO" id="GO:0071949">
    <property type="term" value="F:FAD binding"/>
    <property type="evidence" value="ECO:0007669"/>
    <property type="project" value="InterPro"/>
</dbReference>
<dbReference type="InterPro" id="IPR050407">
    <property type="entry name" value="Geranylgeranyl_reductase"/>
</dbReference>
<name>A0A840HT88_9SPHN</name>
<comment type="caution">
    <text evidence="2">The sequence shown here is derived from an EMBL/GenBank/DDBJ whole genome shotgun (WGS) entry which is preliminary data.</text>
</comment>
<dbReference type="PANTHER" id="PTHR42685:SF22">
    <property type="entry name" value="CONDITIONED MEDIUM FACTOR RECEPTOR 1"/>
    <property type="match status" value="1"/>
</dbReference>
<proteinExistence type="predicted"/>
<dbReference type="Proteomes" id="UP000575068">
    <property type="component" value="Unassembled WGS sequence"/>
</dbReference>
<sequence>MRRTNPLIIGGGPAGAAAALHLLRFGAEPTIIERQVDTGDALCGGFLSWRTLEQLAALGIGQDELGGHAVTTLRLFVGKRPYEIPLPARAMGLSRRRLDRLLLATAEQMGAVVWRGIAVQSFGPDGVRLDNGGQLASDSLFLATGKYDLRGLQRPRLAAGEDPMLGLRVRLPPLEERTRLIGGHIEIHLFEGGYLGLVLQEDGSANACMAVRKSVVAKTQGQPATLFMNLADSRPALADRLAGLIATTPVDSVAHIPYGWRARNGMSGLFRLGDQAGVIASLAGEGIGLALASAESSVRCWGNGGGAAAPIYQRAFSQKLRRPLAIAGLISDLADKPPLGRIAAEILSRVPALSDLISQASRVWSAPQTY</sequence>
<organism evidence="2 3">
    <name type="scientific">Rhizorhapis suberifaciens</name>
    <name type="common">corky root of lettuce</name>
    <dbReference type="NCBI Taxonomy" id="13656"/>
    <lineage>
        <taxon>Bacteria</taxon>
        <taxon>Pseudomonadati</taxon>
        <taxon>Pseudomonadota</taxon>
        <taxon>Alphaproteobacteria</taxon>
        <taxon>Sphingomonadales</taxon>
        <taxon>Sphingomonadaceae</taxon>
        <taxon>Rhizorhapis</taxon>
    </lineage>
</organism>
<accession>A0A840HT88</accession>
<dbReference type="SUPFAM" id="SSF51905">
    <property type="entry name" value="FAD/NAD(P)-binding domain"/>
    <property type="match status" value="1"/>
</dbReference>
<dbReference type="RefSeq" id="WP_184474594.1">
    <property type="nucleotide sequence ID" value="NZ_JACHOV010000003.1"/>
</dbReference>
<dbReference type="PRINTS" id="PR00368">
    <property type="entry name" value="FADPNR"/>
</dbReference>
<evidence type="ECO:0000313" key="2">
    <source>
        <dbReference type="EMBL" id="MBB4640768.1"/>
    </source>
</evidence>
<feature type="domain" description="FAD-binding" evidence="1">
    <location>
        <begin position="4"/>
        <end position="125"/>
    </location>
</feature>
<evidence type="ECO:0000313" key="3">
    <source>
        <dbReference type="Proteomes" id="UP000575068"/>
    </source>
</evidence>
<dbReference type="InterPro" id="IPR002938">
    <property type="entry name" value="FAD-bd"/>
</dbReference>
<dbReference type="Gene3D" id="3.50.50.60">
    <property type="entry name" value="FAD/NAD(P)-binding domain"/>
    <property type="match status" value="1"/>
</dbReference>
<dbReference type="Pfam" id="PF01494">
    <property type="entry name" value="FAD_binding_3"/>
    <property type="match status" value="1"/>
</dbReference>
<dbReference type="InterPro" id="IPR036188">
    <property type="entry name" value="FAD/NAD-bd_sf"/>
</dbReference>
<protein>
    <submittedName>
        <fullName evidence="2">Flavin-dependent dehydrogenase</fullName>
    </submittedName>
</protein>